<keyword evidence="12" id="KW-1185">Reference proteome</keyword>
<comment type="similarity">
    <text evidence="2 9">Belongs to the mitochondrial carrier (TC 2.A.29) family.</text>
</comment>
<dbReference type="Pfam" id="PF00153">
    <property type="entry name" value="Mito_carr"/>
    <property type="match status" value="2"/>
</dbReference>
<name>A0A1D1VU24_RAMVA</name>
<dbReference type="AlphaFoldDB" id="A0A1D1VU24"/>
<feature type="repeat" description="Solcar" evidence="8">
    <location>
        <begin position="11"/>
        <end position="102"/>
    </location>
</feature>
<evidence type="ECO:0000256" key="1">
    <source>
        <dbReference type="ARBA" id="ARBA00004141"/>
    </source>
</evidence>
<dbReference type="InterPro" id="IPR023395">
    <property type="entry name" value="MCP_dom_sf"/>
</dbReference>
<dbReference type="OrthoDB" id="448427at2759"/>
<evidence type="ECO:0000256" key="4">
    <source>
        <dbReference type="ARBA" id="ARBA00022692"/>
    </source>
</evidence>
<accession>A0A1D1VU24</accession>
<evidence type="ECO:0000256" key="6">
    <source>
        <dbReference type="ARBA" id="ARBA00022989"/>
    </source>
</evidence>
<dbReference type="Proteomes" id="UP000186922">
    <property type="component" value="Unassembled WGS sequence"/>
</dbReference>
<dbReference type="SUPFAM" id="SSF103506">
    <property type="entry name" value="Mitochondrial carrier"/>
    <property type="match status" value="1"/>
</dbReference>
<evidence type="ECO:0000313" key="11">
    <source>
        <dbReference type="EMBL" id="GAV04416.1"/>
    </source>
</evidence>
<evidence type="ECO:0000256" key="10">
    <source>
        <dbReference type="SAM" id="Phobius"/>
    </source>
</evidence>
<evidence type="ECO:0000256" key="2">
    <source>
        <dbReference type="ARBA" id="ARBA00006375"/>
    </source>
</evidence>
<keyword evidence="5" id="KW-0677">Repeat</keyword>
<keyword evidence="6 10" id="KW-1133">Transmembrane helix</keyword>
<dbReference type="Gene3D" id="1.50.40.10">
    <property type="entry name" value="Mitochondrial carrier domain"/>
    <property type="match status" value="1"/>
</dbReference>
<dbReference type="PANTHER" id="PTHR45618">
    <property type="entry name" value="MITOCHONDRIAL DICARBOXYLATE CARRIER-RELATED"/>
    <property type="match status" value="1"/>
</dbReference>
<organism evidence="11 12">
    <name type="scientific">Ramazzottius varieornatus</name>
    <name type="common">Water bear</name>
    <name type="synonym">Tardigrade</name>
    <dbReference type="NCBI Taxonomy" id="947166"/>
    <lineage>
        <taxon>Eukaryota</taxon>
        <taxon>Metazoa</taxon>
        <taxon>Ecdysozoa</taxon>
        <taxon>Tardigrada</taxon>
        <taxon>Eutardigrada</taxon>
        <taxon>Parachela</taxon>
        <taxon>Hypsibioidea</taxon>
        <taxon>Ramazzottiidae</taxon>
        <taxon>Ramazzottius</taxon>
    </lineage>
</organism>
<gene>
    <name evidence="11" type="primary">RvY_14695</name>
    <name evidence="11" type="synonym">RvY_14695.2</name>
    <name evidence="11" type="ORF">RvY_14695-2</name>
</gene>
<keyword evidence="3 9" id="KW-0813">Transport</keyword>
<keyword evidence="4 8" id="KW-0812">Transmembrane</keyword>
<evidence type="ECO:0000256" key="9">
    <source>
        <dbReference type="RuleBase" id="RU000488"/>
    </source>
</evidence>
<feature type="repeat" description="Solcar" evidence="8">
    <location>
        <begin position="111"/>
        <end position="195"/>
    </location>
</feature>
<dbReference type="EMBL" id="BDGG01000010">
    <property type="protein sequence ID" value="GAV04416.1"/>
    <property type="molecule type" value="Genomic_DNA"/>
</dbReference>
<evidence type="ECO:0000313" key="12">
    <source>
        <dbReference type="Proteomes" id="UP000186922"/>
    </source>
</evidence>
<comment type="caution">
    <text evidence="11">The sequence shown here is derived from an EMBL/GenBank/DDBJ whole genome shotgun (WGS) entry which is preliminary data.</text>
</comment>
<evidence type="ECO:0000256" key="5">
    <source>
        <dbReference type="ARBA" id="ARBA00022737"/>
    </source>
</evidence>
<reference evidence="11 12" key="1">
    <citation type="journal article" date="2016" name="Nat. Commun.">
        <title>Extremotolerant tardigrade genome and improved radiotolerance of human cultured cells by tardigrade-unique protein.</title>
        <authorList>
            <person name="Hashimoto T."/>
            <person name="Horikawa D.D."/>
            <person name="Saito Y."/>
            <person name="Kuwahara H."/>
            <person name="Kozuka-Hata H."/>
            <person name="Shin-I T."/>
            <person name="Minakuchi Y."/>
            <person name="Ohishi K."/>
            <person name="Motoyama A."/>
            <person name="Aizu T."/>
            <person name="Enomoto A."/>
            <person name="Kondo K."/>
            <person name="Tanaka S."/>
            <person name="Hara Y."/>
            <person name="Koshikawa S."/>
            <person name="Sagara H."/>
            <person name="Miura T."/>
            <person name="Yokobori S."/>
            <person name="Miyagawa K."/>
            <person name="Suzuki Y."/>
            <person name="Kubo T."/>
            <person name="Oyama M."/>
            <person name="Kohara Y."/>
            <person name="Fujiyama A."/>
            <person name="Arakawa K."/>
            <person name="Katayama T."/>
            <person name="Toyoda A."/>
            <person name="Kunieda T."/>
        </authorList>
    </citation>
    <scope>NUCLEOTIDE SEQUENCE [LARGE SCALE GENOMIC DNA]</scope>
    <source>
        <strain evidence="11 12">YOKOZUNA-1</strain>
    </source>
</reference>
<evidence type="ECO:0000256" key="3">
    <source>
        <dbReference type="ARBA" id="ARBA00022448"/>
    </source>
</evidence>
<dbReference type="PROSITE" id="PS50920">
    <property type="entry name" value="SOLCAR"/>
    <property type="match status" value="2"/>
</dbReference>
<evidence type="ECO:0000256" key="7">
    <source>
        <dbReference type="ARBA" id="ARBA00023136"/>
    </source>
</evidence>
<dbReference type="InterPro" id="IPR050391">
    <property type="entry name" value="Mito_Metabolite_Transporter"/>
</dbReference>
<proteinExistence type="inferred from homology"/>
<dbReference type="InterPro" id="IPR018108">
    <property type="entry name" value="MCP_transmembrane"/>
</dbReference>
<protein>
    <submittedName>
        <fullName evidence="11">Uncharacterized protein</fullName>
    </submittedName>
</protein>
<dbReference type="GO" id="GO:0016020">
    <property type="term" value="C:membrane"/>
    <property type="evidence" value="ECO:0007669"/>
    <property type="project" value="UniProtKB-SubCell"/>
</dbReference>
<comment type="subcellular location">
    <subcellularLocation>
        <location evidence="1">Membrane</location>
        <topology evidence="1">Multi-pass membrane protein</topology>
    </subcellularLocation>
</comment>
<sequence>MLRPHPGQEAHSFLMKVLTAAGAGAAGGFVGAPLDLVNVRMLNDVKAGATTARRYKHVFDGLVRICREEHPQNLYNGATMVVIRAICITVGQLSFYHQVKETLLGFDWFEDTIPTHLLCSAVAACSAATLAMPVDVMKTRMQNDATGQAKTIRQCFLYTLREGPLAFYKGYVPALTRIGFHTVITFLTFEQLRIRFGHRTTTAQES</sequence>
<feature type="transmembrane region" description="Helical" evidence="10">
    <location>
        <begin position="115"/>
        <end position="134"/>
    </location>
</feature>
<evidence type="ECO:0000256" key="8">
    <source>
        <dbReference type="PROSITE-ProRule" id="PRU00282"/>
    </source>
</evidence>
<keyword evidence="7 8" id="KW-0472">Membrane</keyword>